<name>A0ABQ9NML4_9PEZI</name>
<reference evidence="2" key="1">
    <citation type="submission" date="2022-10" db="EMBL/GenBank/DDBJ databases">
        <title>Culturing micro-colonial fungi from biological soil crusts in the Mojave desert and describing Neophaeococcomyces mojavensis, and introducing the new genera and species Taxawa tesnikishii.</title>
        <authorList>
            <person name="Kurbessoian T."/>
            <person name="Stajich J.E."/>
        </authorList>
    </citation>
    <scope>NUCLEOTIDE SEQUENCE</scope>
    <source>
        <strain evidence="2">TK_1</strain>
    </source>
</reference>
<evidence type="ECO:0000313" key="2">
    <source>
        <dbReference type="EMBL" id="KAJ9660154.1"/>
    </source>
</evidence>
<comment type="caution">
    <text evidence="2">The sequence shown here is derived from an EMBL/GenBank/DDBJ whole genome shotgun (WGS) entry which is preliminary data.</text>
</comment>
<sequence length="187" mass="19320">MSFTSINLPLPILLHSLTLTGLGLTLLIRPHRSPLSFLTRREIFAPNTSTSSSPSPAGSSAKITDPASTHPAGTSTSSAGAASLDVRSARVVDTSSLLGIATLALGLTYLGTSHVPVAENQFLHASVPVRLLISVLLGTSVLVRGRGMSQEGWWEHLGLAVLDGVGAVGLGLWLGSWDGRIPARGGV</sequence>
<evidence type="ECO:0000313" key="3">
    <source>
        <dbReference type="Proteomes" id="UP001172684"/>
    </source>
</evidence>
<dbReference type="EMBL" id="JAPDRL010000068">
    <property type="protein sequence ID" value="KAJ9660154.1"/>
    <property type="molecule type" value="Genomic_DNA"/>
</dbReference>
<proteinExistence type="predicted"/>
<organism evidence="2 3">
    <name type="scientific">Coniosporium apollinis</name>
    <dbReference type="NCBI Taxonomy" id="61459"/>
    <lineage>
        <taxon>Eukaryota</taxon>
        <taxon>Fungi</taxon>
        <taxon>Dikarya</taxon>
        <taxon>Ascomycota</taxon>
        <taxon>Pezizomycotina</taxon>
        <taxon>Dothideomycetes</taxon>
        <taxon>Dothideomycetes incertae sedis</taxon>
        <taxon>Coniosporium</taxon>
    </lineage>
</organism>
<feature type="compositionally biased region" description="Low complexity" evidence="1">
    <location>
        <begin position="48"/>
        <end position="79"/>
    </location>
</feature>
<protein>
    <submittedName>
        <fullName evidence="2">Uncharacterized protein</fullName>
    </submittedName>
</protein>
<feature type="region of interest" description="Disordered" evidence="1">
    <location>
        <begin position="47"/>
        <end position="79"/>
    </location>
</feature>
<gene>
    <name evidence="2" type="ORF">H2201_007061</name>
</gene>
<dbReference type="Proteomes" id="UP001172684">
    <property type="component" value="Unassembled WGS sequence"/>
</dbReference>
<evidence type="ECO:0000256" key="1">
    <source>
        <dbReference type="SAM" id="MobiDB-lite"/>
    </source>
</evidence>
<accession>A0ABQ9NML4</accession>
<keyword evidence="3" id="KW-1185">Reference proteome</keyword>